<dbReference type="EMBL" id="AONG01000005">
    <property type="protein sequence ID" value="KIQ70643.1"/>
    <property type="molecule type" value="Genomic_DNA"/>
</dbReference>
<feature type="domain" description="GST N-terminal" evidence="1">
    <location>
        <begin position="11"/>
        <end position="77"/>
    </location>
</feature>
<dbReference type="GO" id="GO:0004364">
    <property type="term" value="F:glutathione transferase activity"/>
    <property type="evidence" value="ECO:0007669"/>
    <property type="project" value="UniProtKB-EC"/>
</dbReference>
<evidence type="ECO:0000259" key="1">
    <source>
        <dbReference type="Pfam" id="PF13409"/>
    </source>
</evidence>
<protein>
    <submittedName>
        <fullName evidence="2">Glutathione S-transferase</fullName>
        <ecNumber evidence="2">2.5.1.18</ecNumber>
    </submittedName>
</protein>
<dbReference type="InterPro" id="IPR036282">
    <property type="entry name" value="Glutathione-S-Trfase_C_sf"/>
</dbReference>
<accession>A0A0D0QHW7</accession>
<dbReference type="Pfam" id="PF13409">
    <property type="entry name" value="GST_N_2"/>
    <property type="match status" value="1"/>
</dbReference>
<name>A0A0D0QHW7_9RHOB</name>
<comment type="caution">
    <text evidence="2">The sequence shown here is derived from an EMBL/GenBank/DDBJ whole genome shotgun (WGS) entry which is preliminary data.</text>
</comment>
<evidence type="ECO:0000313" key="2">
    <source>
        <dbReference type="EMBL" id="KIQ70643.1"/>
    </source>
</evidence>
<dbReference type="SUPFAM" id="SSF52833">
    <property type="entry name" value="Thioredoxin-like"/>
    <property type="match status" value="1"/>
</dbReference>
<dbReference type="SUPFAM" id="SSF47616">
    <property type="entry name" value="GST C-terminal domain-like"/>
    <property type="match status" value="1"/>
</dbReference>
<evidence type="ECO:0000313" key="3">
    <source>
        <dbReference type="Proteomes" id="UP000035100"/>
    </source>
</evidence>
<keyword evidence="2" id="KW-0808">Transferase</keyword>
<dbReference type="OrthoDB" id="9799538at2"/>
<dbReference type="Gene3D" id="3.40.30.10">
    <property type="entry name" value="Glutaredoxin"/>
    <property type="match status" value="1"/>
</dbReference>
<gene>
    <name evidence="2" type="ORF">Wenmar_01021</name>
</gene>
<dbReference type="eggNOG" id="COG0625">
    <property type="taxonomic scope" value="Bacteria"/>
</dbReference>
<dbReference type="AlphaFoldDB" id="A0A0D0QHW7"/>
<dbReference type="Gene3D" id="1.20.1050.10">
    <property type="match status" value="1"/>
</dbReference>
<keyword evidence="3" id="KW-1185">Reference proteome</keyword>
<dbReference type="EC" id="2.5.1.18" evidence="2"/>
<reference evidence="2 3" key="1">
    <citation type="submission" date="2013-01" db="EMBL/GenBank/DDBJ databases">
        <authorList>
            <person name="Fiebig A."/>
            <person name="Goeker M."/>
            <person name="Klenk H.-P.P."/>
        </authorList>
    </citation>
    <scope>NUCLEOTIDE SEQUENCE [LARGE SCALE GENOMIC DNA]</scope>
    <source>
        <strain evidence="2 3">DSM 24838</strain>
    </source>
</reference>
<dbReference type="InterPro" id="IPR036249">
    <property type="entry name" value="Thioredoxin-like_sf"/>
</dbReference>
<dbReference type="InterPro" id="IPR004045">
    <property type="entry name" value="Glutathione_S-Trfase_N"/>
</dbReference>
<sequence length="225" mass="24355">MYTLFIGHRTYSSWSLRGWLMFETFALPHRLVEVGLYSGTLLADLAPVAPGRTVPAMLTPEGWAVTDSLAMAETLAERHPDAGFWPADGAARALARSMVGEMHSGFGALRGACAMNLAHAWNGFASSDAVRADLARIETLWSHARERHGDGGPWLFGAWSLADVFFAPVAARIAGYGLPVGEDAQAYVAAHLAEPAFCAWRAEGLTRPVEPAPYRMELTKSDWPA</sequence>
<organism evidence="2 3">
    <name type="scientific">Wenxinia marina DSM 24838</name>
    <dbReference type="NCBI Taxonomy" id="1123501"/>
    <lineage>
        <taxon>Bacteria</taxon>
        <taxon>Pseudomonadati</taxon>
        <taxon>Pseudomonadota</taxon>
        <taxon>Alphaproteobacteria</taxon>
        <taxon>Rhodobacterales</taxon>
        <taxon>Roseobacteraceae</taxon>
        <taxon>Wenxinia</taxon>
    </lineage>
</organism>
<dbReference type="STRING" id="1123501.Wenmar_01021"/>
<dbReference type="CDD" id="cd03194">
    <property type="entry name" value="GST_C_3"/>
    <property type="match status" value="1"/>
</dbReference>
<dbReference type="Proteomes" id="UP000035100">
    <property type="component" value="Unassembled WGS sequence"/>
</dbReference>
<dbReference type="RefSeq" id="WP_018302803.1">
    <property type="nucleotide sequence ID" value="NZ_KB902288.1"/>
</dbReference>
<proteinExistence type="predicted"/>
<dbReference type="PATRIC" id="fig|1123501.6.peg.1090"/>